<dbReference type="OMA" id="EDELIHD"/>
<name>A0A1S3YK13_TOBAC</name>
<dbReference type="PaxDb" id="4097-A0A1S3YK13"/>
<organism evidence="2 3">
    <name type="scientific">Nicotiana tabacum</name>
    <name type="common">Common tobacco</name>
    <dbReference type="NCBI Taxonomy" id="4097"/>
    <lineage>
        <taxon>Eukaryota</taxon>
        <taxon>Viridiplantae</taxon>
        <taxon>Streptophyta</taxon>
        <taxon>Embryophyta</taxon>
        <taxon>Tracheophyta</taxon>
        <taxon>Spermatophyta</taxon>
        <taxon>Magnoliopsida</taxon>
        <taxon>eudicotyledons</taxon>
        <taxon>Gunneridae</taxon>
        <taxon>Pentapetalae</taxon>
        <taxon>asterids</taxon>
        <taxon>lamiids</taxon>
        <taxon>Solanales</taxon>
        <taxon>Solanaceae</taxon>
        <taxon>Nicotianoideae</taxon>
        <taxon>Nicotianeae</taxon>
        <taxon>Nicotiana</taxon>
    </lineage>
</organism>
<evidence type="ECO:0000313" key="3">
    <source>
        <dbReference type="RefSeq" id="XP_016452579.1"/>
    </source>
</evidence>
<dbReference type="Proteomes" id="UP000790787">
    <property type="component" value="Chromosome 17"/>
</dbReference>
<sequence>MQKIDPILVDEVDSDDEWITEKEDHVLPEEPSWLDEENLFDVDFIKMMPCTPYEDELIHDLTIDVGGIQNTTESGPFNKKQKAIETSDIQRGYSSTQVQREEGLQDVVILDEARWTNTNTLNLNDDGDEMLASHFDSD</sequence>
<dbReference type="AlphaFoldDB" id="A0A1S3YK13"/>
<keyword evidence="2" id="KW-1185">Reference proteome</keyword>
<gene>
    <name evidence="3" type="primary">LOC107777105</name>
</gene>
<feature type="region of interest" description="Disordered" evidence="1">
    <location>
        <begin position="119"/>
        <end position="138"/>
    </location>
</feature>
<dbReference type="RefSeq" id="XP_016452579.1">
    <property type="nucleotide sequence ID" value="XM_016597093.1"/>
</dbReference>
<reference evidence="2" key="1">
    <citation type="journal article" date="2014" name="Nat. Commun.">
        <title>The tobacco genome sequence and its comparison with those of tomato and potato.</title>
        <authorList>
            <person name="Sierro N."/>
            <person name="Battey J.N."/>
            <person name="Ouadi S."/>
            <person name="Bakaher N."/>
            <person name="Bovet L."/>
            <person name="Willig A."/>
            <person name="Goepfert S."/>
            <person name="Peitsch M.C."/>
            <person name="Ivanov N.V."/>
        </authorList>
    </citation>
    <scope>NUCLEOTIDE SEQUENCE [LARGE SCALE GENOMIC DNA]</scope>
</reference>
<evidence type="ECO:0000313" key="2">
    <source>
        <dbReference type="Proteomes" id="UP000790787"/>
    </source>
</evidence>
<accession>A0A1S3YK13</accession>
<proteinExistence type="predicted"/>
<dbReference type="RefSeq" id="XP_016452579.1">
    <property type="nucleotide sequence ID" value="XM_016597093.2"/>
</dbReference>
<dbReference type="KEGG" id="nta:107777105"/>
<dbReference type="GeneID" id="107777105"/>
<reference evidence="3" key="2">
    <citation type="submission" date="2025-08" db="UniProtKB">
        <authorList>
            <consortium name="RefSeq"/>
        </authorList>
    </citation>
    <scope>IDENTIFICATION</scope>
    <source>
        <tissue evidence="3">Leaf</tissue>
    </source>
</reference>
<dbReference type="OrthoDB" id="1930460at2759"/>
<protein>
    <submittedName>
        <fullName evidence="3">Uncharacterized protein LOC107777105</fullName>
    </submittedName>
</protein>
<evidence type="ECO:0000256" key="1">
    <source>
        <dbReference type="SAM" id="MobiDB-lite"/>
    </source>
</evidence>